<protein>
    <submittedName>
        <fullName evidence="3">Peptidase, M56 domain-containing protein</fullName>
    </submittedName>
</protein>
<evidence type="ECO:0000256" key="1">
    <source>
        <dbReference type="SAM" id="Phobius"/>
    </source>
</evidence>
<accession>A0A0G1NMM3</accession>
<feature type="transmembrane region" description="Helical" evidence="1">
    <location>
        <begin position="255"/>
        <end position="275"/>
    </location>
</feature>
<dbReference type="AlphaFoldDB" id="A0A0G1NMM3"/>
<name>A0A0G1NMM3_9BACT</name>
<evidence type="ECO:0000313" key="3">
    <source>
        <dbReference type="EMBL" id="KKT85469.1"/>
    </source>
</evidence>
<comment type="caution">
    <text evidence="3">The sequence shown here is derived from an EMBL/GenBank/DDBJ whole genome shotgun (WGS) entry which is preliminary data.</text>
</comment>
<evidence type="ECO:0000313" key="4">
    <source>
        <dbReference type="Proteomes" id="UP000034797"/>
    </source>
</evidence>
<sequence>MRNNKYFLVLVSFFVFSSIILGIIFKKYVFLLFHHSVYYCQQVIGALPIRLPGNLGEASLTVLLVMFLYTTLKLVVTQIKTFKMRRWLYLSTVRSGTIKKLANRLELKNKVFVFKKSYPSAFCFGFWKPKIYLSTGLVKILSRSELEAVVRHEKYHLENKDAFVFLLSSMAQILLPFFPLISDISKKYRIQNEMAADEAAVVGMREAKSLVSVLKKLVAYEPKRSLALALSLADWNTLEFRIKRLLNKKIESKKIPVGSILISVISWLILGALAFTPVEALDNDLHSYYTCSSYDNQKYQSKPYSSYSSDRGRLFSGFFVD</sequence>
<dbReference type="EMBL" id="LCJW01000030">
    <property type="protein sequence ID" value="KKT85469.1"/>
    <property type="molecule type" value="Genomic_DNA"/>
</dbReference>
<feature type="transmembrane region" description="Helical" evidence="1">
    <location>
        <begin position="7"/>
        <end position="25"/>
    </location>
</feature>
<keyword evidence="1" id="KW-0472">Membrane</keyword>
<keyword evidence="1" id="KW-0812">Transmembrane</keyword>
<dbReference type="PANTHER" id="PTHR34978:SF3">
    <property type="entry name" value="SLR0241 PROTEIN"/>
    <property type="match status" value="1"/>
</dbReference>
<feature type="domain" description="Peptidase M56" evidence="2">
    <location>
        <begin position="60"/>
        <end position="206"/>
    </location>
</feature>
<proteinExistence type="predicted"/>
<organism evidence="3 4">
    <name type="scientific">Candidatus Collierbacteria bacterium GW2011_GWA2_44_99</name>
    <dbReference type="NCBI Taxonomy" id="1618380"/>
    <lineage>
        <taxon>Bacteria</taxon>
        <taxon>Candidatus Collieribacteriota</taxon>
    </lineage>
</organism>
<dbReference type="InterPro" id="IPR008756">
    <property type="entry name" value="Peptidase_M56"/>
</dbReference>
<feature type="transmembrane region" description="Helical" evidence="1">
    <location>
        <begin position="58"/>
        <end position="76"/>
    </location>
</feature>
<dbReference type="CDD" id="cd07326">
    <property type="entry name" value="M56_BlaR1_MecR1_like"/>
    <property type="match status" value="1"/>
</dbReference>
<dbReference type="Proteomes" id="UP000034797">
    <property type="component" value="Unassembled WGS sequence"/>
</dbReference>
<evidence type="ECO:0000259" key="2">
    <source>
        <dbReference type="Pfam" id="PF05569"/>
    </source>
</evidence>
<reference evidence="3 4" key="1">
    <citation type="journal article" date="2015" name="Nature">
        <title>rRNA introns, odd ribosomes, and small enigmatic genomes across a large radiation of phyla.</title>
        <authorList>
            <person name="Brown C.T."/>
            <person name="Hug L.A."/>
            <person name="Thomas B.C."/>
            <person name="Sharon I."/>
            <person name="Castelle C.J."/>
            <person name="Singh A."/>
            <person name="Wilkins M.J."/>
            <person name="Williams K.H."/>
            <person name="Banfield J.F."/>
        </authorList>
    </citation>
    <scope>NUCLEOTIDE SEQUENCE [LARGE SCALE GENOMIC DNA]</scope>
</reference>
<gene>
    <name evidence="3" type="ORF">UW84_C0030G0004</name>
</gene>
<dbReference type="Pfam" id="PF05569">
    <property type="entry name" value="Peptidase_M56"/>
    <property type="match status" value="1"/>
</dbReference>
<dbReference type="InterPro" id="IPR052173">
    <property type="entry name" value="Beta-lactam_resp_regulator"/>
</dbReference>
<dbReference type="PANTHER" id="PTHR34978">
    <property type="entry name" value="POSSIBLE SENSOR-TRANSDUCER PROTEIN BLAR"/>
    <property type="match status" value="1"/>
</dbReference>
<dbReference type="Gene3D" id="3.30.2010.10">
    <property type="entry name" value="Metalloproteases ('zincins'), catalytic domain"/>
    <property type="match status" value="1"/>
</dbReference>
<keyword evidence="1" id="KW-1133">Transmembrane helix</keyword>